<sequence length="165" mass="17892">MKPLKLFAIAGLLALAVAAAYSADRAIYPDPAQAKADLATALKTAAATHRHVLLDFGGNWCGDCQVLDIYFHDARNKPLLDSNFVLVHINVGYMDANLDLAQKYEVPLKRGVPALAVLSEHGALLYSQKNGEFEAMRSMQASSVTEFLVKWRPARAGCSAVMVNC</sequence>
<proteinExistence type="predicted"/>
<protein>
    <submittedName>
        <fullName evidence="2">Thioredoxin family homolog</fullName>
    </submittedName>
</protein>
<name>A0A2N9M0N3_9BACT</name>
<evidence type="ECO:0000313" key="3">
    <source>
        <dbReference type="Proteomes" id="UP000239735"/>
    </source>
</evidence>
<dbReference type="AlphaFoldDB" id="A0A2N9M0N3"/>
<dbReference type="Proteomes" id="UP000239735">
    <property type="component" value="Unassembled WGS sequence"/>
</dbReference>
<reference evidence="3" key="1">
    <citation type="submission" date="2018-02" db="EMBL/GenBank/DDBJ databases">
        <authorList>
            <person name="Hausmann B."/>
        </authorList>
    </citation>
    <scope>NUCLEOTIDE SEQUENCE [LARGE SCALE GENOMIC DNA]</scope>
    <source>
        <strain evidence="3">Peat soil MAG SbA5</strain>
    </source>
</reference>
<feature type="chain" id="PRO_5014802728" evidence="1">
    <location>
        <begin position="23"/>
        <end position="165"/>
    </location>
</feature>
<organism evidence="2 3">
    <name type="scientific">Candidatus Sulfuritelmatomonas gaucii</name>
    <dbReference type="NCBI Taxonomy" id="2043161"/>
    <lineage>
        <taxon>Bacteria</taxon>
        <taxon>Pseudomonadati</taxon>
        <taxon>Acidobacteriota</taxon>
        <taxon>Terriglobia</taxon>
        <taxon>Terriglobales</taxon>
        <taxon>Acidobacteriaceae</taxon>
        <taxon>Candidatus Sulfuritelmatomonas</taxon>
    </lineage>
</organism>
<feature type="signal peptide" evidence="1">
    <location>
        <begin position="1"/>
        <end position="22"/>
    </location>
</feature>
<keyword evidence="1" id="KW-0732">Signal</keyword>
<dbReference type="SUPFAM" id="SSF52833">
    <property type="entry name" value="Thioredoxin-like"/>
    <property type="match status" value="1"/>
</dbReference>
<evidence type="ECO:0000256" key="1">
    <source>
        <dbReference type="SAM" id="SignalP"/>
    </source>
</evidence>
<dbReference type="Gene3D" id="3.40.30.10">
    <property type="entry name" value="Glutaredoxin"/>
    <property type="match status" value="1"/>
</dbReference>
<gene>
    <name evidence="2" type="ORF">SBA5_70110</name>
</gene>
<dbReference type="Pfam" id="PF13899">
    <property type="entry name" value="Thioredoxin_7"/>
    <property type="match status" value="1"/>
</dbReference>
<dbReference type="EMBL" id="OKRB01000130">
    <property type="protein sequence ID" value="SPE29020.1"/>
    <property type="molecule type" value="Genomic_DNA"/>
</dbReference>
<dbReference type="InterPro" id="IPR036249">
    <property type="entry name" value="Thioredoxin-like_sf"/>
</dbReference>
<accession>A0A2N9M0N3</accession>
<evidence type="ECO:0000313" key="2">
    <source>
        <dbReference type="EMBL" id="SPE29020.1"/>
    </source>
</evidence>
<dbReference type="OrthoDB" id="7629852at2"/>